<dbReference type="Pfam" id="PF09361">
    <property type="entry name" value="Phasin_2"/>
    <property type="match status" value="1"/>
</dbReference>
<protein>
    <submittedName>
        <fullName evidence="3">Phasin family protein</fullName>
    </submittedName>
</protein>
<feature type="domain" description="Phasin" evidence="2">
    <location>
        <begin position="34"/>
        <end position="129"/>
    </location>
</feature>
<organism evidence="3 4">
    <name type="scientific">Methylobrevis albus</name>
    <dbReference type="NCBI Taxonomy" id="2793297"/>
    <lineage>
        <taxon>Bacteria</taxon>
        <taxon>Pseudomonadati</taxon>
        <taxon>Pseudomonadota</taxon>
        <taxon>Alphaproteobacteria</taxon>
        <taxon>Hyphomicrobiales</taxon>
        <taxon>Pleomorphomonadaceae</taxon>
        <taxon>Methylobrevis</taxon>
    </lineage>
</organism>
<evidence type="ECO:0000313" key="3">
    <source>
        <dbReference type="EMBL" id="MBH0238290.1"/>
    </source>
</evidence>
<dbReference type="AlphaFoldDB" id="A0A931I161"/>
<dbReference type="Proteomes" id="UP000631694">
    <property type="component" value="Unassembled WGS sequence"/>
</dbReference>
<keyword evidence="4" id="KW-1185">Reference proteome</keyword>
<dbReference type="InterPro" id="IPR018968">
    <property type="entry name" value="Phasin"/>
</dbReference>
<evidence type="ECO:0000256" key="1">
    <source>
        <dbReference type="SAM" id="MobiDB-lite"/>
    </source>
</evidence>
<proteinExistence type="predicted"/>
<accession>A0A931I161</accession>
<dbReference type="RefSeq" id="WP_197311372.1">
    <property type="nucleotide sequence ID" value="NZ_JADZLT010000050.1"/>
</dbReference>
<evidence type="ECO:0000259" key="2">
    <source>
        <dbReference type="Pfam" id="PF09361"/>
    </source>
</evidence>
<evidence type="ECO:0000313" key="4">
    <source>
        <dbReference type="Proteomes" id="UP000631694"/>
    </source>
</evidence>
<feature type="region of interest" description="Disordered" evidence="1">
    <location>
        <begin position="109"/>
        <end position="130"/>
    </location>
</feature>
<reference evidence="3" key="1">
    <citation type="submission" date="2020-12" db="EMBL/GenBank/DDBJ databases">
        <title>Methylobrevis albus sp. nov., isolated from fresh water lack sediment.</title>
        <authorList>
            <person name="Zou Q."/>
        </authorList>
    </citation>
    <scope>NUCLEOTIDE SEQUENCE</scope>
    <source>
        <strain evidence="3">L22</strain>
    </source>
</reference>
<name>A0A931I161_9HYPH</name>
<dbReference type="EMBL" id="JADZLT010000050">
    <property type="protein sequence ID" value="MBH0238290.1"/>
    <property type="molecule type" value="Genomic_DNA"/>
</dbReference>
<gene>
    <name evidence="3" type="ORF">I5731_10680</name>
</gene>
<comment type="caution">
    <text evidence="3">The sequence shown here is derived from an EMBL/GenBank/DDBJ whole genome shotgun (WGS) entry which is preliminary data.</text>
</comment>
<sequence length="130" mass="14275">MAKSSTPPPGAEYVEPLRAATEQSIQHARKAFDEMMSVAHKSVASVEANTSTVHGKLRDMGRDTLEFTEATVDASFSLVEAMSRAQSPQEVLELQQKFMQQQMERFGAQARSAGESAVKAAQDLTKPFER</sequence>